<name>A0A1L7X701_9HELO</name>
<dbReference type="OrthoDB" id="443402at2759"/>
<reference evidence="5 6" key="1">
    <citation type="submission" date="2016-03" db="EMBL/GenBank/DDBJ databases">
        <authorList>
            <person name="Ploux O."/>
        </authorList>
    </citation>
    <scope>NUCLEOTIDE SEQUENCE [LARGE SCALE GENOMIC DNA]</scope>
    <source>
        <strain evidence="5 6">UAMH 11012</strain>
    </source>
</reference>
<evidence type="ECO:0008006" key="7">
    <source>
        <dbReference type="Google" id="ProtNLM"/>
    </source>
</evidence>
<protein>
    <recommendedName>
        <fullName evidence="7">NACHT domain-containing protein</fullName>
    </recommendedName>
</protein>
<evidence type="ECO:0000313" key="6">
    <source>
        <dbReference type="Proteomes" id="UP000184330"/>
    </source>
</evidence>
<dbReference type="PANTHER" id="PTHR10039:SF5">
    <property type="entry name" value="NACHT DOMAIN-CONTAINING PROTEIN"/>
    <property type="match status" value="1"/>
</dbReference>
<organism evidence="5 6">
    <name type="scientific">Phialocephala subalpina</name>
    <dbReference type="NCBI Taxonomy" id="576137"/>
    <lineage>
        <taxon>Eukaryota</taxon>
        <taxon>Fungi</taxon>
        <taxon>Dikarya</taxon>
        <taxon>Ascomycota</taxon>
        <taxon>Pezizomycotina</taxon>
        <taxon>Leotiomycetes</taxon>
        <taxon>Helotiales</taxon>
        <taxon>Mollisiaceae</taxon>
        <taxon>Phialocephala</taxon>
        <taxon>Phialocephala fortinii species complex</taxon>
    </lineage>
</organism>
<accession>A0A1L7X701</accession>
<sequence>MVFTENDALCLAADIFQVIEFSAKVVSKGKKLYKSPDGGLRENEATETVASRLQEMSQKLVSSLRPRRDRPRKNDTLQGAANLSIENEEIPKISKDDDKLLRMICGNCIALSQELLNRLGKLKVPTDGDDGKWKSFRQALKSVWSKGGVDDMARRLAEARKDLDTFVLIQDRDGVMDISFRMKRSRWQLLEGIMDIYHLLFGKSTSHVENLTYQTPLEEAHLEEAHLEEADLEEERGSLSQRRAAWIHDDTEKRKNLVEVSLLESLKFSMMPHRMEAIAKAHEDTIQWIFKEPETIHKPWDSFVQWLRKGSGIYWINGKAASGKSTLMKYISHHPTTMKNLNIWSSNFEYSTGQLVTGRFFFWNSGIPEQRSQIGLLRSLLYEILSAQKDLIPGVFPSEWEDKCSLVSHGLSVYFEEWSLPRLQEAFRTLIALGTSSNKFCFFIDGLDEFEGDYSQMGALLRDLASSTNVKICVSSRPWPVFEGIFEAGPHLRLQDLTCDDITSYVTRELLETKHMQQLINEDPEDTSAPDLVDEIVAKAAGVFLWVVIVVKSLLLGLENGDGVPHLRRRLRLLPDDLEDLYEQMLGSIEDIYLEQTSQIFQIFRAADYNLTIPVLNGTLEATFEEAMVDFKRPMTPEQLKHRHRRWLTRHRARFTQFERIQSQLNSRTKGLLEVNPFTGPKKSGCSGIEGVAKVKFPPITYLHRTARDYIESPKVWNDLIRHTRMTQPEPRAALFMYHLTEIKNKDEISKWYMEEKALILMDIARHLDEISSNVRTILIDELDKVFTHASTLGGSRAFQEHWSNGVLEGTSSNIWSLSYVYGLHWYIASKLKAEPDMTAYATQHLDKVSAVNGKPVLPLLGYALSLDRWSAPGGCVPDVEFVEVLLKNKANPNRRHMGYTLWQYVLEYLYLAYNNSHTHANLTAVWPRTVRLLLQHGADPCARCVGDHSVWMRAFDSIEKNEWGAPASSWLVYPHVQQQDATSVVKIVFQHLPSQEIADLNDLLEEKKASLHRSSNSLPRGMRYMPMAAGNDYRLG</sequence>
<dbReference type="AlphaFoldDB" id="A0A1L7X701"/>
<dbReference type="InterPro" id="IPR036770">
    <property type="entry name" value="Ankyrin_rpt-contain_sf"/>
</dbReference>
<dbReference type="STRING" id="576137.A0A1L7X701"/>
<dbReference type="Pfam" id="PF25053">
    <property type="entry name" value="DUF7791"/>
    <property type="match status" value="1"/>
</dbReference>
<keyword evidence="6" id="KW-1185">Reference proteome</keyword>
<feature type="domain" description="DUF7791" evidence="4">
    <location>
        <begin position="588"/>
        <end position="749"/>
    </location>
</feature>
<dbReference type="EMBL" id="FJOG01000016">
    <property type="protein sequence ID" value="CZR60798.1"/>
    <property type="molecule type" value="Genomic_DNA"/>
</dbReference>
<evidence type="ECO:0000256" key="1">
    <source>
        <dbReference type="ARBA" id="ARBA00022737"/>
    </source>
</evidence>
<dbReference type="Pfam" id="PF24883">
    <property type="entry name" value="NPHP3_N"/>
    <property type="match status" value="1"/>
</dbReference>
<keyword evidence="1" id="KW-0677">Repeat</keyword>
<dbReference type="InterPro" id="IPR056884">
    <property type="entry name" value="NPHP3-like_N"/>
</dbReference>
<dbReference type="InterPro" id="IPR056693">
    <property type="entry name" value="DUF7791"/>
</dbReference>
<proteinExistence type="predicted"/>
<dbReference type="Gene3D" id="3.40.50.300">
    <property type="entry name" value="P-loop containing nucleotide triphosphate hydrolases"/>
    <property type="match status" value="1"/>
</dbReference>
<evidence type="ECO:0000259" key="3">
    <source>
        <dbReference type="Pfam" id="PF24883"/>
    </source>
</evidence>
<dbReference type="Proteomes" id="UP000184330">
    <property type="component" value="Unassembled WGS sequence"/>
</dbReference>
<evidence type="ECO:0000259" key="4">
    <source>
        <dbReference type="Pfam" id="PF25053"/>
    </source>
</evidence>
<dbReference type="Gene3D" id="1.25.40.20">
    <property type="entry name" value="Ankyrin repeat-containing domain"/>
    <property type="match status" value="1"/>
</dbReference>
<gene>
    <name evidence="5" type="ORF">PAC_10694</name>
</gene>
<feature type="domain" description="Nephrocystin 3-like N-terminal" evidence="3">
    <location>
        <begin position="285"/>
        <end position="477"/>
    </location>
</feature>
<dbReference type="SUPFAM" id="SSF52540">
    <property type="entry name" value="P-loop containing nucleoside triphosphate hydrolases"/>
    <property type="match status" value="1"/>
</dbReference>
<dbReference type="PANTHER" id="PTHR10039">
    <property type="entry name" value="AMELOGENIN"/>
    <property type="match status" value="1"/>
</dbReference>
<dbReference type="InterPro" id="IPR027417">
    <property type="entry name" value="P-loop_NTPase"/>
</dbReference>
<feature type="region of interest" description="Disordered" evidence="2">
    <location>
        <begin position="60"/>
        <end position="80"/>
    </location>
</feature>
<evidence type="ECO:0000256" key="2">
    <source>
        <dbReference type="SAM" id="MobiDB-lite"/>
    </source>
</evidence>
<evidence type="ECO:0000313" key="5">
    <source>
        <dbReference type="EMBL" id="CZR60798.1"/>
    </source>
</evidence>